<reference evidence="11" key="1">
    <citation type="journal article" date="2023" name="Mol. Biol. Evol.">
        <title>Third-Generation Sequencing Reveals the Adaptive Role of the Epigenome in Three Deep-Sea Polychaetes.</title>
        <authorList>
            <person name="Perez M."/>
            <person name="Aroh O."/>
            <person name="Sun Y."/>
            <person name="Lan Y."/>
            <person name="Juniper S.K."/>
            <person name="Young C.R."/>
            <person name="Angers B."/>
            <person name="Qian P.Y."/>
        </authorList>
    </citation>
    <scope>NUCLEOTIDE SEQUENCE</scope>
    <source>
        <strain evidence="11">R07B-5</strain>
    </source>
</reference>
<organism evidence="11 12">
    <name type="scientific">Ridgeia piscesae</name>
    <name type="common">Tubeworm</name>
    <dbReference type="NCBI Taxonomy" id="27915"/>
    <lineage>
        <taxon>Eukaryota</taxon>
        <taxon>Metazoa</taxon>
        <taxon>Spiralia</taxon>
        <taxon>Lophotrochozoa</taxon>
        <taxon>Annelida</taxon>
        <taxon>Polychaeta</taxon>
        <taxon>Sedentaria</taxon>
        <taxon>Canalipalpata</taxon>
        <taxon>Sabellida</taxon>
        <taxon>Siboglinidae</taxon>
        <taxon>Ridgeia</taxon>
    </lineage>
</organism>
<feature type="compositionally biased region" description="Basic and acidic residues" evidence="9">
    <location>
        <begin position="152"/>
        <end position="163"/>
    </location>
</feature>
<feature type="region of interest" description="Disordered" evidence="9">
    <location>
        <begin position="73"/>
        <end position="197"/>
    </location>
</feature>
<feature type="compositionally biased region" description="Low complexity" evidence="9">
    <location>
        <begin position="1501"/>
        <end position="1516"/>
    </location>
</feature>
<keyword evidence="3" id="KW-0479">Metal-binding</keyword>
<feature type="domain" description="TRASH" evidence="10">
    <location>
        <begin position="685"/>
        <end position="725"/>
    </location>
</feature>
<feature type="compositionally biased region" description="Polar residues" evidence="9">
    <location>
        <begin position="128"/>
        <end position="151"/>
    </location>
</feature>
<evidence type="ECO:0000256" key="9">
    <source>
        <dbReference type="SAM" id="MobiDB-lite"/>
    </source>
</evidence>
<feature type="compositionally biased region" description="Low complexity" evidence="9">
    <location>
        <begin position="974"/>
        <end position="989"/>
    </location>
</feature>
<evidence type="ECO:0000256" key="4">
    <source>
        <dbReference type="ARBA" id="ARBA00022737"/>
    </source>
</evidence>
<dbReference type="Pfam" id="PF25561">
    <property type="entry name" value="QRICH1"/>
    <property type="match status" value="1"/>
</dbReference>
<dbReference type="GO" id="GO:0000785">
    <property type="term" value="C:chromatin"/>
    <property type="evidence" value="ECO:0007669"/>
    <property type="project" value="InterPro"/>
</dbReference>
<dbReference type="Pfam" id="PF12012">
    <property type="entry name" value="DUF3504"/>
    <property type="match status" value="1"/>
</dbReference>
<feature type="compositionally biased region" description="Basic and acidic residues" evidence="9">
    <location>
        <begin position="486"/>
        <end position="503"/>
    </location>
</feature>
<keyword evidence="1" id="KW-1017">Isopeptide bond</keyword>
<evidence type="ECO:0000256" key="8">
    <source>
        <dbReference type="ARBA" id="ARBA00023125"/>
    </source>
</evidence>
<dbReference type="InterPro" id="IPR010507">
    <property type="entry name" value="Znf_MYM"/>
</dbReference>
<dbReference type="InterPro" id="IPR051284">
    <property type="entry name" value="ZnF_MYMT-QRICH1"/>
</dbReference>
<evidence type="ECO:0000256" key="6">
    <source>
        <dbReference type="ARBA" id="ARBA00022833"/>
    </source>
</evidence>
<feature type="region of interest" description="Disordered" evidence="9">
    <location>
        <begin position="1"/>
        <end position="38"/>
    </location>
</feature>
<feature type="compositionally biased region" description="Polar residues" evidence="9">
    <location>
        <begin position="944"/>
        <end position="963"/>
    </location>
</feature>
<keyword evidence="4" id="KW-0677">Repeat</keyword>
<feature type="compositionally biased region" description="Basic residues" evidence="9">
    <location>
        <begin position="1156"/>
        <end position="1165"/>
    </location>
</feature>
<dbReference type="SMART" id="SM00746">
    <property type="entry name" value="TRASH"/>
    <property type="match status" value="7"/>
</dbReference>
<keyword evidence="7" id="KW-0832">Ubl conjugation</keyword>
<evidence type="ECO:0000259" key="10">
    <source>
        <dbReference type="SMART" id="SM00746"/>
    </source>
</evidence>
<proteinExistence type="predicted"/>
<dbReference type="PANTHER" id="PTHR45736">
    <property type="entry name" value="ZINC FINGER MYM-TYPE PROTEIN"/>
    <property type="match status" value="1"/>
</dbReference>
<sequence>MDLDGDAVASVPSSDDCKTSEDLTPGVSTKCNGMGDSDKNAVTEVNLLSTGTGGVDLNDSDSAINAIDMFLAEKGSNGHEEESDSVVGEKEAESEGNNVEGAGGVSLSEHSTDSSTSVSNRSHDDNTDSNITPSQGDDSSTQPPQVESGDTTQDRECLEKDDLTLTEEEEHEAGTEASSNTEDTEKKDEVDAEPIYASEAMRAFHSIVTAPETEPRDNTEPMSPMDVEMATEVGLVDVSEGHVTEDTAGLSKDTSGDEAMDVTEPSEEIQAVAKQPTEDEEMDIEEAPSDLAGTDETESAIVTETEAAPVPKEESGDGYDDVDAGGKVKSADNRTECTEQGTPPESESTDVSQSVETSALDSLEDQLLRNSSSGEVLDTVPKEKVKETSSDADIDTGEKSQEASGSDNAATESTQKDVSETAKDDSSCIKSTDEAGDAADSAMGEKQEAMADKSDVIVLDGEEQGEDLATAGSETDSAVGTPKSTDSAREKRRGQGREQKELQDYAAGVADEFLGMLGMDKLDTSEKAELAVGVKSTTATGGAGAGASTTTEPKTATPTPKTTPTDSGSASSLLPASSQPKAQQQCIVCNLVGKCKYNIVRNGDIKHLCDDNCFKVFRANPTKYLRAKPVTTAAVSTPQPSFTCAFCHTAIAANKDQFTLKAGKDLKRFCNASCCDEFKKRQKLCSQCGKDVTTNCEAFMAPVGSDLAFRDFCSQGCLRKFEKNTKSDDGDADVEITGTSRVTGPRTRSKANQAKCAVCHKMGPVMHEITFSGKVNKLCSQPCFVAFRYANKLTVSKCEHCGKSCYLDGGATQSIQFEGQLRHFCTAVCTMRFKANKTKMVGCAWCQARKSNFDMIERVDANNKYQLFCSLNCLSLYRVNLQATSNQSVSCDHCHKYAPAQYHLTMSDASVRNFCSYDCVMAFQAQFASGTSSPGGGGGGRTSQPKPQGNRAIQPQPATNNKTTTRHSPRDDGAVAAATTPVRTAEAAPKTTLRVTPDSATKKPMSVFTNALGLVERTAKVKKNSSGTSNVAFGQNALQTPVKRGRGRPRKSPLTAVSAEIAAAKAAAAAKNESSAIAIGPAHNDVTLINTTSRKDLLPKRPRGRPRKVPLPGGATTMTQLKAAQKSDADVKVTTDGAALVSGDIQMHCVTTGKVVKKTRQRHKKTELSAELDDLSNDPRRSGRHRKLPYKFAEFAEIVASTTKQAIAPAPSPSPASNDSIPVISNVVSLAPAPQTTGTPRGKPLPTTKSNSAGTQMVSEQIIVKPPPPKQVRNKSLLCKPFVQTKATSCRPHTQSKCTQTDEEWKPRPHIIPVPVPIYVPVPMALYNYPVPYPLPIPIPIPVPCFIPTTKKSAPSILKHMKEIQERMPADPFEAELLMMAETLATAEKGSDDDSDSEDEDVLPITDLPVATAEPVATDTAVVVAATAEQATEFGEDMLQMALRMASEMPADEQALELAGSLAPSAINTSASLESGEFSTLDTEGVGLSVTRGSKRRLTRSSANSSKKSKVAPAVSETATVAESPDANMVLKYMYGVGEWKRWVEGKNAQLQQPADERRAGRLKPFKTDILQCTADELNFALCLFVKEVRNPDGDEYSPDYVFYMCIGIQQYLFENARIDNIFTDIYFEKFTGCLNELLTNYTVRLNAQGEIVCRIEEEHLWECKQLGAHSPYVLLNTLIYFNTRYFHLRSVDDHLHLSFSHIMKHWKKLNVTGSKTPSRSVYLRYYVPTQLGGDASGVKRRKEELPVFEQGENAENPLRCPVKLYEFYLSKCPESIKNRNDVFYLVPERSCVPDSPVWYSTQSLGAESMNKMLNRVRLVREIQEVQLQEVP</sequence>
<feature type="compositionally biased region" description="Basic and acidic residues" evidence="9">
    <location>
        <begin position="414"/>
        <end position="433"/>
    </location>
</feature>
<evidence type="ECO:0000256" key="3">
    <source>
        <dbReference type="ARBA" id="ARBA00022723"/>
    </source>
</evidence>
<feature type="region of interest" description="Disordered" evidence="9">
    <location>
        <begin position="1090"/>
        <end position="1115"/>
    </location>
</feature>
<feature type="compositionally biased region" description="Polar residues" evidence="9">
    <location>
        <begin position="338"/>
        <end position="360"/>
    </location>
</feature>
<feature type="region of interest" description="Disordered" evidence="9">
    <location>
        <begin position="1493"/>
        <end position="1517"/>
    </location>
</feature>
<keyword evidence="5" id="KW-0863">Zinc-finger</keyword>
<evidence type="ECO:0000313" key="12">
    <source>
        <dbReference type="Proteomes" id="UP001209878"/>
    </source>
</evidence>
<feature type="region of interest" description="Disordered" evidence="9">
    <location>
        <begin position="205"/>
        <end position="224"/>
    </location>
</feature>
<feature type="compositionally biased region" description="Polar residues" evidence="9">
    <location>
        <begin position="472"/>
        <end position="485"/>
    </location>
</feature>
<dbReference type="GO" id="GO:0006355">
    <property type="term" value="P:regulation of DNA-templated transcription"/>
    <property type="evidence" value="ECO:0007669"/>
    <property type="project" value="InterPro"/>
</dbReference>
<name>A0AAD9UK39_RIDPI</name>
<keyword evidence="6" id="KW-0862">Zinc</keyword>
<feature type="compositionally biased region" description="Polar residues" evidence="9">
    <location>
        <begin position="402"/>
        <end position="413"/>
    </location>
</feature>
<feature type="compositionally biased region" description="Basic and acidic residues" evidence="9">
    <location>
        <begin position="324"/>
        <end position="337"/>
    </location>
</feature>
<feature type="compositionally biased region" description="Basic and acidic residues" evidence="9">
    <location>
        <begin position="443"/>
        <end position="455"/>
    </location>
</feature>
<feature type="compositionally biased region" description="Low complexity" evidence="9">
    <location>
        <begin position="105"/>
        <end position="120"/>
    </location>
</feature>
<evidence type="ECO:0000256" key="7">
    <source>
        <dbReference type="ARBA" id="ARBA00022843"/>
    </source>
</evidence>
<accession>A0AAD9UK39</accession>
<feature type="region of interest" description="Disordered" evidence="9">
    <location>
        <begin position="538"/>
        <end position="576"/>
    </location>
</feature>
<feature type="domain" description="TRASH" evidence="10">
    <location>
        <begin position="756"/>
        <end position="791"/>
    </location>
</feature>
<evidence type="ECO:0000256" key="5">
    <source>
        <dbReference type="ARBA" id="ARBA00022771"/>
    </source>
</evidence>
<evidence type="ECO:0000313" key="11">
    <source>
        <dbReference type="EMBL" id="KAK2192473.1"/>
    </source>
</evidence>
<dbReference type="SMART" id="SM00384">
    <property type="entry name" value="AT_hook"/>
    <property type="match status" value="2"/>
</dbReference>
<dbReference type="PRINTS" id="PR00930">
    <property type="entry name" value="HIGHMOBLTYIY"/>
</dbReference>
<dbReference type="InterPro" id="IPR017956">
    <property type="entry name" value="AT_hook_DNA-bd_motif"/>
</dbReference>
<feature type="domain" description="TRASH" evidence="10">
    <location>
        <begin position="891"/>
        <end position="927"/>
    </location>
</feature>
<evidence type="ECO:0000256" key="1">
    <source>
        <dbReference type="ARBA" id="ARBA00022499"/>
    </source>
</evidence>
<feature type="region of interest" description="Disordered" evidence="9">
    <location>
        <begin position="242"/>
        <end position="504"/>
    </location>
</feature>
<evidence type="ECO:0000256" key="2">
    <source>
        <dbReference type="ARBA" id="ARBA00022553"/>
    </source>
</evidence>
<keyword evidence="8" id="KW-0238">DNA-binding</keyword>
<keyword evidence="12" id="KW-1185">Reference proteome</keyword>
<dbReference type="GO" id="GO:0003677">
    <property type="term" value="F:DNA binding"/>
    <property type="evidence" value="ECO:0007669"/>
    <property type="project" value="UniProtKB-KW"/>
</dbReference>
<feature type="region of interest" description="Disordered" evidence="9">
    <location>
        <begin position="930"/>
        <end position="999"/>
    </location>
</feature>
<protein>
    <recommendedName>
        <fullName evidence="10">TRASH domain-containing protein</fullName>
    </recommendedName>
</protein>
<feature type="region of interest" description="Disordered" evidence="9">
    <location>
        <begin position="1156"/>
        <end position="1186"/>
    </location>
</feature>
<dbReference type="InterPro" id="IPR021893">
    <property type="entry name" value="ZMYM2-like_C"/>
</dbReference>
<feature type="domain" description="TRASH" evidence="10">
    <location>
        <begin position="843"/>
        <end position="881"/>
    </location>
</feature>
<feature type="compositionally biased region" description="Basic and acidic residues" evidence="9">
    <location>
        <begin position="380"/>
        <end position="389"/>
    </location>
</feature>
<dbReference type="GO" id="GO:0008270">
    <property type="term" value="F:zinc ion binding"/>
    <property type="evidence" value="ECO:0007669"/>
    <property type="project" value="UniProtKB-KW"/>
</dbReference>
<comment type="caution">
    <text evidence="11">The sequence shown here is derived from an EMBL/GenBank/DDBJ whole genome shotgun (WGS) entry which is preliminary data.</text>
</comment>
<dbReference type="InterPro" id="IPR057926">
    <property type="entry name" value="QRICH1_dom"/>
</dbReference>
<dbReference type="PRINTS" id="PR00929">
    <property type="entry name" value="ATHOOK"/>
</dbReference>
<dbReference type="EMBL" id="JAODUO010000029">
    <property type="protein sequence ID" value="KAK2192473.1"/>
    <property type="molecule type" value="Genomic_DNA"/>
</dbReference>
<feature type="compositionally biased region" description="Acidic residues" evidence="9">
    <location>
        <begin position="256"/>
        <end position="267"/>
    </location>
</feature>
<gene>
    <name evidence="11" type="ORF">NP493_29g00049</name>
</gene>
<feature type="domain" description="TRASH" evidence="10">
    <location>
        <begin position="798"/>
        <end position="837"/>
    </location>
</feature>
<dbReference type="Pfam" id="PF24900">
    <property type="entry name" value="TRASH_ZMYM4"/>
    <property type="match status" value="1"/>
</dbReference>
<keyword evidence="2" id="KW-0597">Phosphoprotein</keyword>
<feature type="region of interest" description="Disordered" evidence="9">
    <location>
        <begin position="1232"/>
        <end position="1254"/>
    </location>
</feature>
<dbReference type="PANTHER" id="PTHR45736:SF1">
    <property type="entry name" value="WITHOUT CHILDREN, ISOFORM B"/>
    <property type="match status" value="1"/>
</dbReference>
<dbReference type="Proteomes" id="UP001209878">
    <property type="component" value="Unassembled WGS sequence"/>
</dbReference>
<dbReference type="GO" id="GO:0005634">
    <property type="term" value="C:nucleus"/>
    <property type="evidence" value="ECO:0007669"/>
    <property type="project" value="InterPro"/>
</dbReference>
<dbReference type="InterPro" id="IPR011017">
    <property type="entry name" value="TRASH_dom"/>
</dbReference>
<feature type="domain" description="TRASH" evidence="10">
    <location>
        <begin position="644"/>
        <end position="682"/>
    </location>
</feature>
<dbReference type="InterPro" id="IPR000116">
    <property type="entry name" value="HMGA"/>
</dbReference>
<feature type="domain" description="TRASH" evidence="10">
    <location>
        <begin position="586"/>
        <end position="621"/>
    </location>
</feature>
<dbReference type="Pfam" id="PF06467">
    <property type="entry name" value="zf-FCS"/>
    <property type="match status" value="1"/>
</dbReference>
<feature type="compositionally biased region" description="Acidic residues" evidence="9">
    <location>
        <begin position="278"/>
        <end position="298"/>
    </location>
</feature>